<dbReference type="InterPro" id="IPR002867">
    <property type="entry name" value="IBR_dom"/>
</dbReference>
<dbReference type="GO" id="GO:0016567">
    <property type="term" value="P:protein ubiquitination"/>
    <property type="evidence" value="ECO:0007669"/>
    <property type="project" value="InterPro"/>
</dbReference>
<evidence type="ECO:0000256" key="6">
    <source>
        <dbReference type="ARBA" id="ARBA00022771"/>
    </source>
</evidence>
<evidence type="ECO:0000256" key="5">
    <source>
        <dbReference type="ARBA" id="ARBA00022737"/>
    </source>
</evidence>
<dbReference type="GO" id="GO:0008270">
    <property type="term" value="F:zinc ion binding"/>
    <property type="evidence" value="ECO:0007669"/>
    <property type="project" value="UniProtKB-KW"/>
</dbReference>
<dbReference type="SUPFAM" id="SSF57850">
    <property type="entry name" value="RING/U-box"/>
    <property type="match status" value="1"/>
</dbReference>
<dbReference type="Pfam" id="PF01485">
    <property type="entry name" value="IBR"/>
    <property type="match status" value="1"/>
</dbReference>
<dbReference type="OrthoDB" id="10009520at2759"/>
<evidence type="ECO:0000256" key="2">
    <source>
        <dbReference type="ARBA" id="ARBA00012251"/>
    </source>
</evidence>
<feature type="compositionally biased region" description="Acidic residues" evidence="9">
    <location>
        <begin position="292"/>
        <end position="307"/>
    </location>
</feature>
<sequence length="598" mass="66596">MDPENTTSSFHVLETAEGTEAVVSVPSDPPPVHDPYSSIPTSPFWDPTNPDHEPTSPVSPTYEPISPRFQPVDIKCLTCCTQLPKEDDPKYAKEVIKPCRLCNNSFCTACVKSMFIEACKDTSRMPPRCCVQINLHHARPLLTEDEVAEYKSKYEEWSTAKPFYCPAPKCSVFIPDRLVPQSAKNKGKLRVDSGVGTPTSNTFACPKCETDICTDCRQTAHANSLCVKLEFGIDTEMAKLLESWGYKRCPKCGQGLKRMHGCNHMECRCGAHFCWGCLESRDDCVGGCAEDEDDEDYNSDEQEESNEPESTTQTADTATLTTTQPDDTANTQVPSAEASESTTPPRLIARSVNLDGRGANYWINQDLNFGDEPTEDIQDRSWDCRHNFSVYQVPFAAALNKTPSAITIECEKCWCTIHPEIRAPIPVSTSGERIVSGNRSRGRGRGRGRARFAPLRGLYRADATISETSTPTLAQSVPAREPSPMQDIQYTNRILDTYGNIITTSSTEAPRRTSLDDPHPLVQAEKKTPGDFAFSSSTSSSAAPQFSLAHECKRCRTLVCETCKADLERVRDERVEREVKEREEREAARDRHYALLTR</sequence>
<dbReference type="AlphaFoldDB" id="A0A6A6A175"/>
<dbReference type="EMBL" id="ML977515">
    <property type="protein sequence ID" value="KAF2125752.1"/>
    <property type="molecule type" value="Genomic_DNA"/>
</dbReference>
<dbReference type="GeneID" id="54404697"/>
<dbReference type="RefSeq" id="XP_033520144.1">
    <property type="nucleotide sequence ID" value="XM_033664265.1"/>
</dbReference>
<evidence type="ECO:0000313" key="12">
    <source>
        <dbReference type="Proteomes" id="UP000799771"/>
    </source>
</evidence>
<reference evidence="11" key="1">
    <citation type="journal article" date="2020" name="Stud. Mycol.">
        <title>101 Dothideomycetes genomes: a test case for predicting lifestyles and emergence of pathogens.</title>
        <authorList>
            <person name="Haridas S."/>
            <person name="Albert R."/>
            <person name="Binder M."/>
            <person name="Bloem J."/>
            <person name="Labutti K."/>
            <person name="Salamov A."/>
            <person name="Andreopoulos B."/>
            <person name="Baker S."/>
            <person name="Barry K."/>
            <person name="Bills G."/>
            <person name="Bluhm B."/>
            <person name="Cannon C."/>
            <person name="Castanera R."/>
            <person name="Culley D."/>
            <person name="Daum C."/>
            <person name="Ezra D."/>
            <person name="Gonzalez J."/>
            <person name="Henrissat B."/>
            <person name="Kuo A."/>
            <person name="Liang C."/>
            <person name="Lipzen A."/>
            <person name="Lutzoni F."/>
            <person name="Magnuson J."/>
            <person name="Mondo S."/>
            <person name="Nolan M."/>
            <person name="Ohm R."/>
            <person name="Pangilinan J."/>
            <person name="Park H.-J."/>
            <person name="Ramirez L."/>
            <person name="Alfaro M."/>
            <person name="Sun H."/>
            <person name="Tritt A."/>
            <person name="Yoshinaga Y."/>
            <person name="Zwiers L.-H."/>
            <person name="Turgeon B."/>
            <person name="Goodwin S."/>
            <person name="Spatafora J."/>
            <person name="Crous P."/>
            <person name="Grigoriev I."/>
        </authorList>
    </citation>
    <scope>NUCLEOTIDE SEQUENCE</scope>
    <source>
        <strain evidence="11">CBS 119687</strain>
    </source>
</reference>
<gene>
    <name evidence="11" type="ORF">P153DRAFT_299210</name>
</gene>
<feature type="compositionally biased region" description="Polar residues" evidence="9">
    <location>
        <begin position="1"/>
        <end position="10"/>
    </location>
</feature>
<keyword evidence="12" id="KW-1185">Reference proteome</keyword>
<keyword evidence="4" id="KW-0479">Metal-binding</keyword>
<evidence type="ECO:0000256" key="9">
    <source>
        <dbReference type="SAM" id="MobiDB-lite"/>
    </source>
</evidence>
<dbReference type="PANTHER" id="PTHR11685">
    <property type="entry name" value="RBR FAMILY RING FINGER AND IBR DOMAIN-CONTAINING"/>
    <property type="match status" value="1"/>
</dbReference>
<proteinExistence type="predicted"/>
<feature type="region of interest" description="Disordered" evidence="9">
    <location>
        <begin position="579"/>
        <end position="598"/>
    </location>
</feature>
<dbReference type="PROSITE" id="PS51873">
    <property type="entry name" value="TRIAD"/>
    <property type="match status" value="1"/>
</dbReference>
<name>A0A6A6A175_9PLEO</name>
<feature type="compositionally biased region" description="Low complexity" evidence="9">
    <location>
        <begin position="311"/>
        <end position="332"/>
    </location>
</feature>
<evidence type="ECO:0000256" key="8">
    <source>
        <dbReference type="ARBA" id="ARBA00022833"/>
    </source>
</evidence>
<feature type="domain" description="RING-type" evidence="10">
    <location>
        <begin position="72"/>
        <end position="292"/>
    </location>
</feature>
<keyword evidence="8" id="KW-0862">Zinc</keyword>
<evidence type="ECO:0000256" key="1">
    <source>
        <dbReference type="ARBA" id="ARBA00001798"/>
    </source>
</evidence>
<evidence type="ECO:0000256" key="4">
    <source>
        <dbReference type="ARBA" id="ARBA00022723"/>
    </source>
</evidence>
<dbReference type="Proteomes" id="UP000799771">
    <property type="component" value="Unassembled WGS sequence"/>
</dbReference>
<comment type="catalytic activity">
    <reaction evidence="1">
        <text>[E2 ubiquitin-conjugating enzyme]-S-ubiquitinyl-L-cysteine + [acceptor protein]-L-lysine = [E2 ubiquitin-conjugating enzyme]-L-cysteine + [acceptor protein]-N(6)-ubiquitinyl-L-lysine.</text>
        <dbReference type="EC" id="2.3.2.31"/>
    </reaction>
</comment>
<evidence type="ECO:0000256" key="3">
    <source>
        <dbReference type="ARBA" id="ARBA00022679"/>
    </source>
</evidence>
<feature type="region of interest" description="Disordered" evidence="9">
    <location>
        <begin position="1"/>
        <end position="60"/>
    </location>
</feature>
<evidence type="ECO:0000259" key="10">
    <source>
        <dbReference type="PROSITE" id="PS51873"/>
    </source>
</evidence>
<keyword evidence="6" id="KW-0863">Zinc-finger</keyword>
<evidence type="ECO:0000313" key="11">
    <source>
        <dbReference type="EMBL" id="KAF2125752.1"/>
    </source>
</evidence>
<dbReference type="EC" id="2.3.2.31" evidence="2"/>
<keyword evidence="7" id="KW-0833">Ubl conjugation pathway</keyword>
<protein>
    <recommendedName>
        <fullName evidence="2">RBR-type E3 ubiquitin transferase</fullName>
        <ecNumber evidence="2">2.3.2.31</ecNumber>
    </recommendedName>
</protein>
<feature type="region of interest" description="Disordered" evidence="9">
    <location>
        <begin position="292"/>
        <end position="347"/>
    </location>
</feature>
<keyword evidence="5" id="KW-0677">Repeat</keyword>
<accession>A0A6A6A175</accession>
<dbReference type="InterPro" id="IPR044066">
    <property type="entry name" value="TRIAD_supradom"/>
</dbReference>
<dbReference type="InterPro" id="IPR031127">
    <property type="entry name" value="E3_UB_ligase_RBR"/>
</dbReference>
<keyword evidence="3" id="KW-0808">Transferase</keyword>
<organism evidence="11 12">
    <name type="scientific">Dothidotthia symphoricarpi CBS 119687</name>
    <dbReference type="NCBI Taxonomy" id="1392245"/>
    <lineage>
        <taxon>Eukaryota</taxon>
        <taxon>Fungi</taxon>
        <taxon>Dikarya</taxon>
        <taxon>Ascomycota</taxon>
        <taxon>Pezizomycotina</taxon>
        <taxon>Dothideomycetes</taxon>
        <taxon>Pleosporomycetidae</taxon>
        <taxon>Pleosporales</taxon>
        <taxon>Dothidotthiaceae</taxon>
        <taxon>Dothidotthia</taxon>
    </lineage>
</organism>
<dbReference type="Gene3D" id="1.20.120.1750">
    <property type="match status" value="1"/>
</dbReference>
<dbReference type="GO" id="GO:0061630">
    <property type="term" value="F:ubiquitin protein ligase activity"/>
    <property type="evidence" value="ECO:0007669"/>
    <property type="project" value="UniProtKB-EC"/>
</dbReference>
<evidence type="ECO:0000256" key="7">
    <source>
        <dbReference type="ARBA" id="ARBA00022786"/>
    </source>
</evidence>
<dbReference type="SMART" id="SM00647">
    <property type="entry name" value="IBR"/>
    <property type="match status" value="2"/>
</dbReference>